<evidence type="ECO:0000313" key="2">
    <source>
        <dbReference type="EMBL" id="SYX83264.1"/>
    </source>
</evidence>
<dbReference type="AlphaFoldDB" id="A0A383R9R7"/>
<feature type="transmembrane region" description="Helical" evidence="1">
    <location>
        <begin position="6"/>
        <end position="26"/>
    </location>
</feature>
<feature type="transmembrane region" description="Helical" evidence="1">
    <location>
        <begin position="137"/>
        <end position="161"/>
    </location>
</feature>
<dbReference type="RefSeq" id="WP_138185375.1">
    <property type="nucleotide sequence ID" value="NZ_LS992241.1"/>
</dbReference>
<feature type="transmembrane region" description="Helical" evidence="1">
    <location>
        <begin position="106"/>
        <end position="131"/>
    </location>
</feature>
<gene>
    <name evidence="2" type="primary">yxeR</name>
    <name evidence="2" type="ORF">PBLR_11686</name>
</gene>
<protein>
    <submittedName>
        <fullName evidence="2">Putative ethanolamine permease</fullName>
    </submittedName>
</protein>
<dbReference type="GO" id="GO:0034228">
    <property type="term" value="F:ethanolamine transmembrane transporter activity"/>
    <property type="evidence" value="ECO:0007669"/>
    <property type="project" value="InterPro"/>
</dbReference>
<keyword evidence="1" id="KW-0812">Transmembrane</keyword>
<evidence type="ECO:0000313" key="3">
    <source>
        <dbReference type="Proteomes" id="UP000304148"/>
    </source>
</evidence>
<feature type="transmembrane region" description="Helical" evidence="1">
    <location>
        <begin position="331"/>
        <end position="354"/>
    </location>
</feature>
<feature type="transmembrane region" description="Helical" evidence="1">
    <location>
        <begin position="238"/>
        <end position="256"/>
    </location>
</feature>
<accession>A0A383R9R7</accession>
<feature type="transmembrane region" description="Helical" evidence="1">
    <location>
        <begin position="276"/>
        <end position="295"/>
    </location>
</feature>
<name>A0A383R9R7_PAEAL</name>
<feature type="transmembrane region" description="Helical" evidence="1">
    <location>
        <begin position="168"/>
        <end position="187"/>
    </location>
</feature>
<dbReference type="NCBIfam" id="NF011667">
    <property type="entry name" value="PRK15086.1-3"/>
    <property type="match status" value="1"/>
</dbReference>
<keyword evidence="1" id="KW-0472">Membrane</keyword>
<reference evidence="3" key="1">
    <citation type="submission" date="2018-08" db="EMBL/GenBank/DDBJ databases">
        <authorList>
            <person name="Chevrot R."/>
        </authorList>
    </citation>
    <scope>NUCLEOTIDE SEQUENCE [LARGE SCALE GENOMIC DNA]</scope>
</reference>
<dbReference type="GO" id="GO:0005886">
    <property type="term" value="C:plasma membrane"/>
    <property type="evidence" value="ECO:0007669"/>
    <property type="project" value="TreeGrafter"/>
</dbReference>
<feature type="transmembrane region" description="Helical" evidence="1">
    <location>
        <begin position="38"/>
        <end position="59"/>
    </location>
</feature>
<dbReference type="PANTHER" id="PTHR40089:SF1">
    <property type="entry name" value="ETHANOLAMINE PERMEASE EUTH-RELATED"/>
    <property type="match status" value="1"/>
</dbReference>
<keyword evidence="1" id="KW-1133">Transmembrane helix</keyword>
<evidence type="ECO:0000256" key="1">
    <source>
        <dbReference type="SAM" id="Phobius"/>
    </source>
</evidence>
<dbReference type="PIRSF" id="PIRSF019466">
    <property type="entry name" value="EutH"/>
    <property type="match status" value="1"/>
</dbReference>
<dbReference type="Pfam" id="PF04346">
    <property type="entry name" value="EutH"/>
    <property type="match status" value="1"/>
</dbReference>
<organism evidence="2 3">
    <name type="scientific">Paenibacillus alvei</name>
    <name type="common">Bacillus alvei</name>
    <dbReference type="NCBI Taxonomy" id="44250"/>
    <lineage>
        <taxon>Bacteria</taxon>
        <taxon>Bacillati</taxon>
        <taxon>Bacillota</taxon>
        <taxon>Bacilli</taxon>
        <taxon>Bacillales</taxon>
        <taxon>Paenibacillaceae</taxon>
        <taxon>Paenibacillus</taxon>
    </lineage>
</organism>
<sequence length="371" mass="38803">MEINEIIIYGMVIFMILGAIDKCIGYKFGLGHQFDEGIMAMGSLTLAMVGIISLSPVLAKVLSPVVVPLYSALGADPAMFATTLLANDMGGFSLAQELAQTPEAGLFAGTILGAMLGPTIVFIIPVALGIIKKEDQKYLATGVLAGIVTIPLGCLIGGLVAGYSISMILTNLVPIILFAVLIVLGLWKFPNGMIKGFTIFGQFIVIVATLGLAAGITQQLTDITIIPGLAPIEEGIKIVGDISIVLAGAFAMVFVITKVFNKPLMKLGKMLGMNEIAAAGLVATLANVIPMFGMMKDMDVRGKVINVAFAVSAAFVFGDHLGFTAGVAKEMIFPMIVGKLVGGITAIIVAMFLAKKLAPEPELKEELPESV</sequence>
<dbReference type="InterPro" id="IPR007441">
    <property type="entry name" value="EutH"/>
</dbReference>
<feature type="transmembrane region" description="Helical" evidence="1">
    <location>
        <begin position="199"/>
        <end position="217"/>
    </location>
</feature>
<dbReference type="NCBIfam" id="NF011666">
    <property type="entry name" value="PRK15086.1-2"/>
    <property type="match status" value="1"/>
</dbReference>
<feature type="transmembrane region" description="Helical" evidence="1">
    <location>
        <begin position="65"/>
        <end position="86"/>
    </location>
</feature>
<feature type="transmembrane region" description="Helical" evidence="1">
    <location>
        <begin position="307"/>
        <end position="325"/>
    </location>
</feature>
<dbReference type="EMBL" id="LS992241">
    <property type="protein sequence ID" value="SYX83264.1"/>
    <property type="molecule type" value="Genomic_DNA"/>
</dbReference>
<dbReference type="Proteomes" id="UP000304148">
    <property type="component" value="Chromosome"/>
</dbReference>
<dbReference type="PANTHER" id="PTHR40089">
    <property type="entry name" value="ETHANOLAMINE UTILIZATION PROTEIN EUTH"/>
    <property type="match status" value="1"/>
</dbReference>
<proteinExistence type="predicted"/>